<dbReference type="Proteomes" id="UP001201873">
    <property type="component" value="Unassembled WGS sequence"/>
</dbReference>
<protein>
    <recommendedName>
        <fullName evidence="4">DoxX family protein</fullName>
    </recommendedName>
</protein>
<sequence length="147" mass="15471">MRLERSPAVADQVGRLAAAALLAISGYIHFDLYRDGYRVIPRIGTMFLIQESGSFAVAFLLIISGSFVLRLAAAGLAGGALVGFVLSRTVGVFGFTERGLNPAPDALNSVLAEIGVLVILTALLVPAALRWRRHRIATAAASLPTLA</sequence>
<proteinExistence type="predicted"/>
<evidence type="ECO:0008006" key="4">
    <source>
        <dbReference type="Google" id="ProtNLM"/>
    </source>
</evidence>
<evidence type="ECO:0000256" key="1">
    <source>
        <dbReference type="SAM" id="Phobius"/>
    </source>
</evidence>
<accession>A0ABT0K2L4</accession>
<reference evidence="2 3" key="1">
    <citation type="submission" date="2022-04" db="EMBL/GenBank/DDBJ databases">
        <title>Genome diversity in the genus Frankia.</title>
        <authorList>
            <person name="Carlos-Shanley C."/>
            <person name="Hahn D."/>
        </authorList>
    </citation>
    <scope>NUCLEOTIDE SEQUENCE [LARGE SCALE GENOMIC DNA]</scope>
    <source>
        <strain evidence="2 3">Ag45/Mut15</strain>
    </source>
</reference>
<evidence type="ECO:0000313" key="3">
    <source>
        <dbReference type="Proteomes" id="UP001201873"/>
    </source>
</evidence>
<keyword evidence="1" id="KW-0812">Transmembrane</keyword>
<gene>
    <name evidence="2" type="ORF">MXD59_20000</name>
</gene>
<evidence type="ECO:0000313" key="2">
    <source>
        <dbReference type="EMBL" id="MCK9878026.1"/>
    </source>
</evidence>
<name>A0ABT0K2L4_9ACTN</name>
<dbReference type="RefSeq" id="WP_248826181.1">
    <property type="nucleotide sequence ID" value="NZ_JALKFT010000025.1"/>
</dbReference>
<keyword evidence="3" id="KW-1185">Reference proteome</keyword>
<organism evidence="2 3">
    <name type="scientific">Frankia umida</name>
    <dbReference type="NCBI Taxonomy" id="573489"/>
    <lineage>
        <taxon>Bacteria</taxon>
        <taxon>Bacillati</taxon>
        <taxon>Actinomycetota</taxon>
        <taxon>Actinomycetes</taxon>
        <taxon>Frankiales</taxon>
        <taxon>Frankiaceae</taxon>
        <taxon>Frankia</taxon>
    </lineage>
</organism>
<feature type="transmembrane region" description="Helical" evidence="1">
    <location>
        <begin position="12"/>
        <end position="33"/>
    </location>
</feature>
<dbReference type="EMBL" id="JALKFT010000025">
    <property type="protein sequence ID" value="MCK9878026.1"/>
    <property type="molecule type" value="Genomic_DNA"/>
</dbReference>
<comment type="caution">
    <text evidence="2">The sequence shown here is derived from an EMBL/GenBank/DDBJ whole genome shotgun (WGS) entry which is preliminary data.</text>
</comment>
<keyword evidence="1" id="KW-1133">Transmembrane helix</keyword>
<feature type="transmembrane region" description="Helical" evidence="1">
    <location>
        <begin position="106"/>
        <end position="129"/>
    </location>
</feature>
<keyword evidence="1" id="KW-0472">Membrane</keyword>
<feature type="transmembrane region" description="Helical" evidence="1">
    <location>
        <begin position="54"/>
        <end position="86"/>
    </location>
</feature>